<protein>
    <submittedName>
        <fullName evidence="2">Uncharacterized protein</fullName>
    </submittedName>
</protein>
<accession>A0A2P5KEP6</accession>
<dbReference type="EMBL" id="PRDW01000001">
    <property type="protein sequence ID" value="PPB85181.1"/>
    <property type="molecule type" value="Genomic_DNA"/>
</dbReference>
<dbReference type="Proteomes" id="UP000243096">
    <property type="component" value="Unassembled WGS sequence"/>
</dbReference>
<keyword evidence="3" id="KW-1185">Reference proteome</keyword>
<feature type="region of interest" description="Disordered" evidence="1">
    <location>
        <begin position="1"/>
        <end position="26"/>
    </location>
</feature>
<comment type="caution">
    <text evidence="2">The sequence shown here is derived from an EMBL/GenBank/DDBJ whole genome shotgun (WGS) entry which is preliminary data.</text>
</comment>
<sequence length="101" mass="11298">MRAAGQSTRRPTFAARRRESYPQSSGIEIQHPMEFAVDRHDCKVVASTITHPTRSQQAISRTLVRQFNQRVDESLLAQPNIRVIGNDGSKNPAFLAGESIH</sequence>
<reference evidence="2 3" key="1">
    <citation type="submission" date="2018-01" db="EMBL/GenBank/DDBJ databases">
        <title>Genomic Encyclopedia of Type Strains, Phase III (KMG-III): the genomes of soil and plant-associated and newly described type strains.</title>
        <authorList>
            <person name="Whitman W."/>
        </authorList>
    </citation>
    <scope>NUCLEOTIDE SEQUENCE [LARGE SCALE GENOMIC DNA]</scope>
    <source>
        <strain evidence="2 3">HKI456</strain>
    </source>
</reference>
<organism evidence="2 3">
    <name type="scientific">Mycetohabitans endofungorum</name>
    <dbReference type="NCBI Taxonomy" id="417203"/>
    <lineage>
        <taxon>Bacteria</taxon>
        <taxon>Pseudomonadati</taxon>
        <taxon>Pseudomonadota</taxon>
        <taxon>Betaproteobacteria</taxon>
        <taxon>Burkholderiales</taxon>
        <taxon>Burkholderiaceae</taxon>
        <taxon>Mycetohabitans</taxon>
    </lineage>
</organism>
<evidence type="ECO:0000256" key="1">
    <source>
        <dbReference type="SAM" id="MobiDB-lite"/>
    </source>
</evidence>
<feature type="compositionally biased region" description="Polar residues" evidence="1">
    <location>
        <begin position="1"/>
        <end position="10"/>
    </location>
</feature>
<name>A0A2P5KEP6_9BURK</name>
<dbReference type="AlphaFoldDB" id="A0A2P5KEP6"/>
<gene>
    <name evidence="2" type="ORF">B0O95_101274</name>
</gene>
<proteinExistence type="predicted"/>
<evidence type="ECO:0000313" key="3">
    <source>
        <dbReference type="Proteomes" id="UP000243096"/>
    </source>
</evidence>
<evidence type="ECO:0000313" key="2">
    <source>
        <dbReference type="EMBL" id="PPB85181.1"/>
    </source>
</evidence>